<feature type="non-terminal residue" evidence="2">
    <location>
        <position position="1"/>
    </location>
</feature>
<dbReference type="EMBL" id="CADCVO010000232">
    <property type="protein sequence ID" value="CAA9486619.1"/>
    <property type="molecule type" value="Genomic_DNA"/>
</dbReference>
<accession>A0A6J4SA64</accession>
<proteinExistence type="predicted"/>
<feature type="transmembrane region" description="Helical" evidence="1">
    <location>
        <begin position="48"/>
        <end position="69"/>
    </location>
</feature>
<dbReference type="AlphaFoldDB" id="A0A6J4SA64"/>
<protein>
    <submittedName>
        <fullName evidence="2">Uncharacterized protein</fullName>
    </submittedName>
</protein>
<name>A0A6J4SA64_9ACTN</name>
<reference evidence="2" key="1">
    <citation type="submission" date="2020-02" db="EMBL/GenBank/DDBJ databases">
        <authorList>
            <person name="Meier V. D."/>
        </authorList>
    </citation>
    <scope>NUCLEOTIDE SEQUENCE</scope>
    <source>
        <strain evidence="2">AVDCRST_MAG13</strain>
    </source>
</reference>
<feature type="transmembrane region" description="Helical" evidence="1">
    <location>
        <begin position="75"/>
        <end position="95"/>
    </location>
</feature>
<evidence type="ECO:0000313" key="2">
    <source>
        <dbReference type="EMBL" id="CAA9486619.1"/>
    </source>
</evidence>
<organism evidence="2">
    <name type="scientific">uncultured Solirubrobacteraceae bacterium</name>
    <dbReference type="NCBI Taxonomy" id="1162706"/>
    <lineage>
        <taxon>Bacteria</taxon>
        <taxon>Bacillati</taxon>
        <taxon>Actinomycetota</taxon>
        <taxon>Thermoleophilia</taxon>
        <taxon>Solirubrobacterales</taxon>
        <taxon>Solirubrobacteraceae</taxon>
        <taxon>environmental samples</taxon>
    </lineage>
</organism>
<keyword evidence="1" id="KW-1133">Transmembrane helix</keyword>
<sequence length="98" mass="9321">SARAAAEDVLVPLVSHGALAVGAVWALAAVVLPWIVRGRSAGADLLGAAVWAAGLAAGTGAVAGLLPWAGDPPAVRGLVGSAVAAGILAVLARAVRAS</sequence>
<keyword evidence="1" id="KW-0472">Membrane</keyword>
<evidence type="ECO:0000256" key="1">
    <source>
        <dbReference type="SAM" id="Phobius"/>
    </source>
</evidence>
<gene>
    <name evidence="2" type="ORF">AVDCRST_MAG13-1490</name>
</gene>
<feature type="transmembrane region" description="Helical" evidence="1">
    <location>
        <begin position="17"/>
        <end position="36"/>
    </location>
</feature>
<keyword evidence="1" id="KW-0812">Transmembrane</keyword>